<organism evidence="3 4">
    <name type="scientific">Marinomonas spartinae</name>
    <dbReference type="NCBI Taxonomy" id="1792290"/>
    <lineage>
        <taxon>Bacteria</taxon>
        <taxon>Pseudomonadati</taxon>
        <taxon>Pseudomonadota</taxon>
        <taxon>Gammaproteobacteria</taxon>
        <taxon>Oceanospirillales</taxon>
        <taxon>Oceanospirillaceae</taxon>
        <taxon>Marinomonas</taxon>
    </lineage>
</organism>
<name>A0A1A8TCL0_9GAMM</name>
<keyword evidence="2" id="KW-0812">Transmembrane</keyword>
<feature type="coiled-coil region" evidence="1">
    <location>
        <begin position="40"/>
        <end position="87"/>
    </location>
</feature>
<sequence length="102" mass="11812">MTTDWGQWKFWFDVGQWGIMLMLSGWMFIDKGRAKNSNAIREMTMSQQTLDKRITQLENKAATHEDIAKLTAEMEGLKSTLTRLTVTTDRIHDYLLNKKEGG</sequence>
<keyword evidence="1" id="KW-0175">Coiled coil</keyword>
<evidence type="ECO:0000313" key="4">
    <source>
        <dbReference type="Proteomes" id="UP000092544"/>
    </source>
</evidence>
<feature type="transmembrane region" description="Helical" evidence="2">
    <location>
        <begin position="12"/>
        <end position="29"/>
    </location>
</feature>
<reference evidence="3 4" key="1">
    <citation type="submission" date="2016-06" db="EMBL/GenBank/DDBJ databases">
        <authorList>
            <person name="Kjaerup R.B."/>
            <person name="Dalgaard T.S."/>
            <person name="Juul-Madsen H.R."/>
        </authorList>
    </citation>
    <scope>NUCLEOTIDE SEQUENCE [LARGE SCALE GENOMIC DNA]</scope>
    <source>
        <strain evidence="3 4">CECT 8886</strain>
    </source>
</reference>
<gene>
    <name evidence="3" type="ORF">MSP8886_01829</name>
</gene>
<evidence type="ECO:0000256" key="1">
    <source>
        <dbReference type="SAM" id="Coils"/>
    </source>
</evidence>
<keyword evidence="2" id="KW-0472">Membrane</keyword>
<accession>A0A1A8TCL0</accession>
<dbReference type="Proteomes" id="UP000092544">
    <property type="component" value="Unassembled WGS sequence"/>
</dbReference>
<dbReference type="STRING" id="1792290.MSP8886_01829"/>
<dbReference type="RefSeq" id="WP_067015291.1">
    <property type="nucleotide sequence ID" value="NZ_FLOB01000003.1"/>
</dbReference>
<keyword evidence="4" id="KW-1185">Reference proteome</keyword>
<evidence type="ECO:0000256" key="2">
    <source>
        <dbReference type="SAM" id="Phobius"/>
    </source>
</evidence>
<protein>
    <submittedName>
        <fullName evidence="3">Uncharacterized protein</fullName>
    </submittedName>
</protein>
<keyword evidence="2" id="KW-1133">Transmembrane helix</keyword>
<dbReference type="AlphaFoldDB" id="A0A1A8TCL0"/>
<proteinExistence type="predicted"/>
<dbReference type="EMBL" id="FLOB01000003">
    <property type="protein sequence ID" value="SBS30489.1"/>
    <property type="molecule type" value="Genomic_DNA"/>
</dbReference>
<dbReference type="OrthoDB" id="6107747at2"/>
<evidence type="ECO:0000313" key="3">
    <source>
        <dbReference type="EMBL" id="SBS30489.1"/>
    </source>
</evidence>